<protein>
    <recommendedName>
        <fullName evidence="2">ATP-grasp domain-containing protein</fullName>
    </recommendedName>
</protein>
<accession>A0A1F5FJW9</accession>
<evidence type="ECO:0000256" key="1">
    <source>
        <dbReference type="PROSITE-ProRule" id="PRU00409"/>
    </source>
</evidence>
<dbReference type="GO" id="GO:0005524">
    <property type="term" value="F:ATP binding"/>
    <property type="evidence" value="ECO:0007669"/>
    <property type="project" value="UniProtKB-UniRule"/>
</dbReference>
<dbReference type="PROSITE" id="PS50975">
    <property type="entry name" value="ATP_GRASP"/>
    <property type="match status" value="1"/>
</dbReference>
<evidence type="ECO:0000259" key="2">
    <source>
        <dbReference type="PROSITE" id="PS50975"/>
    </source>
</evidence>
<gene>
    <name evidence="3" type="ORF">A2368_03105</name>
</gene>
<dbReference type="EMBL" id="MFAM01000006">
    <property type="protein sequence ID" value="OGD79872.1"/>
    <property type="molecule type" value="Genomic_DNA"/>
</dbReference>
<dbReference type="AlphaFoldDB" id="A0A1F5FJW9"/>
<feature type="domain" description="ATP-grasp" evidence="2">
    <location>
        <begin position="164"/>
        <end position="375"/>
    </location>
</feature>
<name>A0A1F5FJW9_9BACT</name>
<comment type="caution">
    <text evidence="3">The sequence shown here is derived from an EMBL/GenBank/DDBJ whole genome shotgun (WGS) entry which is preliminary data.</text>
</comment>
<organism evidence="3 4">
    <name type="scientific">Candidatus Collierbacteria bacterium RIFOXYB1_FULL_49_13</name>
    <dbReference type="NCBI Taxonomy" id="1817728"/>
    <lineage>
        <taxon>Bacteria</taxon>
        <taxon>Candidatus Collieribacteriota</taxon>
    </lineage>
</organism>
<dbReference type="GO" id="GO:0046872">
    <property type="term" value="F:metal ion binding"/>
    <property type="evidence" value="ECO:0007669"/>
    <property type="project" value="InterPro"/>
</dbReference>
<evidence type="ECO:0000313" key="3">
    <source>
        <dbReference type="EMBL" id="OGD79872.1"/>
    </source>
</evidence>
<sequence length="447" mass="49339">MSPEKTIIFANTAEAFKDQLLESGNTDEGQARIRHELALSQRAFFWEKDHKVVVTPYGIPEALINHNSQVLGFQDVINVSPRELSLDLSAQVQGDIKLWTELVQLLRDNPGSKLSPYAYTPGFIQIINRLRGENVNFQVSEEPTDPNIASFLDSKAGFRQIMIELSVLHPEVKIPAGQICSTRSEAIDFVQSLFAQGKAGVIKANMGESGWGTIFLKPEDFSDVAELNSHIDRVLDGDNIWRGGLLIAEEYIHPDLSVSGGSPSTELYVDNQGHRITYSCEQVVSPSGEFLGVGVGAGSVKPEFLTTLETAANIVGQRYYDLGYRGFFDMDFVISTDGTPYAVETNTRRTGGTHVYDIARAVFGEQQSLWGYLLSQDSLRYGDQAVNAEELLARSQKLLYPMNGSKRGVIITLINTSDPVLGYVAIGDDKAEVLRLQKQIKRSLLGK</sequence>
<dbReference type="SUPFAM" id="SSF56059">
    <property type="entry name" value="Glutathione synthetase ATP-binding domain-like"/>
    <property type="match status" value="1"/>
</dbReference>
<keyword evidence="1" id="KW-0067">ATP-binding</keyword>
<proteinExistence type="predicted"/>
<dbReference type="Proteomes" id="UP000176682">
    <property type="component" value="Unassembled WGS sequence"/>
</dbReference>
<keyword evidence="1" id="KW-0547">Nucleotide-binding</keyword>
<evidence type="ECO:0000313" key="4">
    <source>
        <dbReference type="Proteomes" id="UP000176682"/>
    </source>
</evidence>
<dbReference type="Gene3D" id="3.30.470.20">
    <property type="entry name" value="ATP-grasp fold, B domain"/>
    <property type="match status" value="1"/>
</dbReference>
<reference evidence="3 4" key="1">
    <citation type="journal article" date="2016" name="Nat. Commun.">
        <title>Thousands of microbial genomes shed light on interconnected biogeochemical processes in an aquifer system.</title>
        <authorList>
            <person name="Anantharaman K."/>
            <person name="Brown C.T."/>
            <person name="Hug L.A."/>
            <person name="Sharon I."/>
            <person name="Castelle C.J."/>
            <person name="Probst A.J."/>
            <person name="Thomas B.C."/>
            <person name="Singh A."/>
            <person name="Wilkins M.J."/>
            <person name="Karaoz U."/>
            <person name="Brodie E.L."/>
            <person name="Williams K.H."/>
            <person name="Hubbard S.S."/>
            <person name="Banfield J.F."/>
        </authorList>
    </citation>
    <scope>NUCLEOTIDE SEQUENCE [LARGE SCALE GENOMIC DNA]</scope>
</reference>
<dbReference type="InterPro" id="IPR011761">
    <property type="entry name" value="ATP-grasp"/>
</dbReference>